<proteinExistence type="predicted"/>
<feature type="compositionally biased region" description="Basic and acidic residues" evidence="1">
    <location>
        <begin position="1"/>
        <end position="20"/>
    </location>
</feature>
<sequence length="34" mass="3871">MQHSSKIDIHGMPKKMEPYKRNQPCGTDGVMVEP</sequence>
<dbReference type="AlphaFoldDB" id="A0A0A8XV97"/>
<evidence type="ECO:0000313" key="2">
    <source>
        <dbReference type="EMBL" id="JAD16663.1"/>
    </source>
</evidence>
<reference evidence="2" key="1">
    <citation type="submission" date="2014-09" db="EMBL/GenBank/DDBJ databases">
        <authorList>
            <person name="Magalhaes I.L.F."/>
            <person name="Oliveira U."/>
            <person name="Santos F.R."/>
            <person name="Vidigal T.H.D.A."/>
            <person name="Brescovit A.D."/>
            <person name="Santos A.J."/>
        </authorList>
    </citation>
    <scope>NUCLEOTIDE SEQUENCE</scope>
    <source>
        <tissue evidence="2">Shoot tissue taken approximately 20 cm above the soil surface</tissue>
    </source>
</reference>
<organism evidence="2">
    <name type="scientific">Arundo donax</name>
    <name type="common">Giant reed</name>
    <name type="synonym">Donax arundinaceus</name>
    <dbReference type="NCBI Taxonomy" id="35708"/>
    <lineage>
        <taxon>Eukaryota</taxon>
        <taxon>Viridiplantae</taxon>
        <taxon>Streptophyta</taxon>
        <taxon>Embryophyta</taxon>
        <taxon>Tracheophyta</taxon>
        <taxon>Spermatophyta</taxon>
        <taxon>Magnoliopsida</taxon>
        <taxon>Liliopsida</taxon>
        <taxon>Poales</taxon>
        <taxon>Poaceae</taxon>
        <taxon>PACMAD clade</taxon>
        <taxon>Arundinoideae</taxon>
        <taxon>Arundineae</taxon>
        <taxon>Arundo</taxon>
    </lineage>
</organism>
<reference evidence="2" key="2">
    <citation type="journal article" date="2015" name="Data Brief">
        <title>Shoot transcriptome of the giant reed, Arundo donax.</title>
        <authorList>
            <person name="Barrero R.A."/>
            <person name="Guerrero F.D."/>
            <person name="Moolhuijzen P."/>
            <person name="Goolsby J.A."/>
            <person name="Tidwell J."/>
            <person name="Bellgard S.E."/>
            <person name="Bellgard M.I."/>
        </authorList>
    </citation>
    <scope>NUCLEOTIDE SEQUENCE</scope>
    <source>
        <tissue evidence="2">Shoot tissue taken approximately 20 cm above the soil surface</tissue>
    </source>
</reference>
<feature type="region of interest" description="Disordered" evidence="1">
    <location>
        <begin position="1"/>
        <end position="34"/>
    </location>
</feature>
<evidence type="ECO:0000256" key="1">
    <source>
        <dbReference type="SAM" id="MobiDB-lite"/>
    </source>
</evidence>
<accession>A0A0A8XV97</accession>
<dbReference type="EMBL" id="GBRH01281232">
    <property type="protein sequence ID" value="JAD16663.1"/>
    <property type="molecule type" value="Transcribed_RNA"/>
</dbReference>
<name>A0A0A8XV97_ARUDO</name>
<protein>
    <submittedName>
        <fullName evidence="2">Uncharacterized protein</fullName>
    </submittedName>
</protein>